<dbReference type="InterPro" id="IPR053325">
    <property type="entry name" value="H3-Acetyl_Activator"/>
</dbReference>
<protein>
    <submittedName>
        <fullName evidence="1">Uncharacterized protein</fullName>
    </submittedName>
</protein>
<comment type="caution">
    <text evidence="1">The sequence shown here is derived from an EMBL/GenBank/DDBJ whole genome shotgun (WGS) entry which is preliminary data.</text>
</comment>
<dbReference type="AlphaFoldDB" id="A0A061J590"/>
<evidence type="ECO:0000313" key="1">
    <source>
        <dbReference type="EMBL" id="ESL09500.1"/>
    </source>
</evidence>
<dbReference type="OrthoDB" id="273230at2759"/>
<reference evidence="1 2" key="1">
    <citation type="submission" date="2013-07" db="EMBL/GenBank/DDBJ databases">
        <authorList>
            <person name="Stoco P.H."/>
            <person name="Wagner G."/>
            <person name="Gerber A."/>
            <person name="Zaha A."/>
            <person name="Thompson C."/>
            <person name="Bartholomeu D.C."/>
            <person name="Luckemeyer D.D."/>
            <person name="Bahia D."/>
            <person name="Loreto E."/>
            <person name="Prestes E.B."/>
            <person name="Lima F.M."/>
            <person name="Rodrigues-Luiz G."/>
            <person name="Vallejo G.A."/>
            <person name="Filho J.F."/>
            <person name="Monteiro K.M."/>
            <person name="Tyler K.M."/>
            <person name="de Almeida L.G."/>
            <person name="Ortiz M.F."/>
            <person name="Siervo M.A."/>
            <person name="de Moraes M.H."/>
            <person name="Cunha O.L."/>
            <person name="Mendonca-Neto R."/>
            <person name="Silva R."/>
            <person name="Teixeira S.M."/>
            <person name="Murta S.M."/>
            <person name="Sincero T.C."/>
            <person name="Mendes T.A."/>
            <person name="Urmenyi T.P."/>
            <person name="Silva V.G."/>
            <person name="da Rocha W.D."/>
            <person name="Andersson B."/>
            <person name="Romanha A.J."/>
            <person name="Steindel M."/>
            <person name="de Vasconcelos A.T."/>
            <person name="Grisard E.C."/>
        </authorList>
    </citation>
    <scope>NUCLEOTIDE SEQUENCE [LARGE SCALE GENOMIC DNA]</scope>
    <source>
        <strain evidence="1 2">SC58</strain>
    </source>
</reference>
<dbReference type="VEuPathDB" id="TriTrypDB:TRSC58_02777"/>
<sequence>MWSMSFARVKKISFAQSGVVICRHTTGRLRVRRAATVACVAATTVDVSFTSRRACSNFLQRPEVSAKLLELMDAFAEARELIMEAKESAGTVYVAEDLQDAKVQTKKTLSLWKEIQSDLELSGDTAALDRLKREHSTKMSQLRAELADAEDALNND</sequence>
<name>A0A061J590_TRYRA</name>
<organism evidence="1 2">
    <name type="scientific">Trypanosoma rangeli SC58</name>
    <dbReference type="NCBI Taxonomy" id="429131"/>
    <lineage>
        <taxon>Eukaryota</taxon>
        <taxon>Discoba</taxon>
        <taxon>Euglenozoa</taxon>
        <taxon>Kinetoplastea</taxon>
        <taxon>Metakinetoplastina</taxon>
        <taxon>Trypanosomatida</taxon>
        <taxon>Trypanosomatidae</taxon>
        <taxon>Trypanosoma</taxon>
        <taxon>Herpetosoma</taxon>
    </lineage>
</organism>
<evidence type="ECO:0000313" key="2">
    <source>
        <dbReference type="Proteomes" id="UP000031737"/>
    </source>
</evidence>
<dbReference type="PANTHER" id="PTHR35706">
    <property type="entry name" value="F14O23.11 PROTEIN"/>
    <property type="match status" value="1"/>
</dbReference>
<dbReference type="EMBL" id="AUPL01002777">
    <property type="protein sequence ID" value="ESL09500.1"/>
    <property type="molecule type" value="Genomic_DNA"/>
</dbReference>
<gene>
    <name evidence="1" type="ORF">TRSC58_02777</name>
</gene>
<dbReference type="PANTHER" id="PTHR35706:SF1">
    <property type="entry name" value="EMBRYOGENESIS-LIKE PROTEIN"/>
    <property type="match status" value="1"/>
</dbReference>
<proteinExistence type="predicted"/>
<dbReference type="Proteomes" id="UP000031737">
    <property type="component" value="Unassembled WGS sequence"/>
</dbReference>
<keyword evidence="2" id="KW-1185">Reference proteome</keyword>
<accession>A0A061J590</accession>